<name>A0A285T1L4_9BACL</name>
<reference evidence="2" key="1">
    <citation type="submission" date="2017-08" db="EMBL/GenBank/DDBJ databases">
        <authorList>
            <person name="Varghese N."/>
            <person name="Submissions S."/>
        </authorList>
    </citation>
    <scope>NUCLEOTIDE SEQUENCE [LARGE SCALE GENOMIC DNA]</scope>
    <source>
        <strain evidence="2">JC22</strain>
    </source>
</reference>
<keyword evidence="2" id="KW-1185">Reference proteome</keyword>
<dbReference type="RefSeq" id="WP_097073984.1">
    <property type="nucleotide sequence ID" value="NZ_OBMQ01000008.1"/>
</dbReference>
<dbReference type="OrthoDB" id="2454348at2"/>
<organism evidence="1 2">
    <name type="scientific">Ureibacillus xyleni</name>
    <dbReference type="NCBI Taxonomy" id="614648"/>
    <lineage>
        <taxon>Bacteria</taxon>
        <taxon>Bacillati</taxon>
        <taxon>Bacillota</taxon>
        <taxon>Bacilli</taxon>
        <taxon>Bacillales</taxon>
        <taxon>Caryophanaceae</taxon>
        <taxon>Ureibacillus</taxon>
    </lineage>
</organism>
<dbReference type="Proteomes" id="UP000219636">
    <property type="component" value="Unassembled WGS sequence"/>
</dbReference>
<evidence type="ECO:0000313" key="2">
    <source>
        <dbReference type="Proteomes" id="UP000219636"/>
    </source>
</evidence>
<gene>
    <name evidence="1" type="ORF">SAMN05880501_10845</name>
</gene>
<sequence>MDVQIGRGRELKIFSPNHLSDDLFLHKAKKSKAKYEIRKEHGYIRHYVTKPNGEVKMIKETKLPKAQENEQSALNMKSVITEMVMDQLGKVLDNEKINKFSKIGLWAQKEKQIEKYAKCI</sequence>
<accession>A0A285T1L4</accession>
<dbReference type="EMBL" id="OBMQ01000008">
    <property type="protein sequence ID" value="SOC15156.1"/>
    <property type="molecule type" value="Genomic_DNA"/>
</dbReference>
<protein>
    <submittedName>
        <fullName evidence="1">Uncharacterized protein</fullName>
    </submittedName>
</protein>
<dbReference type="AlphaFoldDB" id="A0A285T1L4"/>
<evidence type="ECO:0000313" key="1">
    <source>
        <dbReference type="EMBL" id="SOC15156.1"/>
    </source>
</evidence>
<proteinExistence type="predicted"/>